<evidence type="ECO:0000313" key="2">
    <source>
        <dbReference type="Proteomes" id="UP001150924"/>
    </source>
</evidence>
<keyword evidence="2" id="KW-1185">Reference proteome</keyword>
<accession>A0A9X3J2F6</accession>
<comment type="caution">
    <text evidence="1">The sequence shown here is derived from an EMBL/GenBank/DDBJ whole genome shotgun (WGS) entry which is preliminary data.</text>
</comment>
<evidence type="ECO:0000313" key="1">
    <source>
        <dbReference type="EMBL" id="MCY1011729.1"/>
    </source>
</evidence>
<protein>
    <submittedName>
        <fullName evidence="1">Uncharacterized protein</fullName>
    </submittedName>
</protein>
<reference evidence="1" key="1">
    <citation type="submission" date="2022-11" db="EMBL/GenBank/DDBJ databases">
        <title>Minimal conservation of predation-associated metabolite biosynthetic gene clusters underscores biosynthetic potential of Myxococcota including descriptions for ten novel species: Archangium lansinium sp. nov., Myxococcus landrumus sp. nov., Nannocystis bai.</title>
        <authorList>
            <person name="Ahearne A."/>
            <person name="Stevens C."/>
            <person name="Phillips K."/>
        </authorList>
    </citation>
    <scope>NUCLEOTIDE SEQUENCE</scope>
    <source>
        <strain evidence="1">Na p29</strain>
    </source>
</reference>
<dbReference type="EMBL" id="JAPNKE010000002">
    <property type="protein sequence ID" value="MCY1011729.1"/>
    <property type="molecule type" value="Genomic_DNA"/>
</dbReference>
<name>A0A9X3J2F6_9BACT</name>
<proteinExistence type="predicted"/>
<gene>
    <name evidence="1" type="ORF">OV079_40495</name>
</gene>
<sequence length="205" mass="23119">MRRVIDFHLSRGWRIERALVVRRESLPNSFQSIADIERDRGECAGDPPNEQVPLELLLEPSRSLVRQGAHERRLQLGISSIACSASEHPIELLLSKESPKKSLASLRELVQGLRPPIAALGSSLFRGPSLAELREATNPFRVEMERLYMSREALQDKADDPFADLEAVPWEEGVLFSGDPAELTRRCWPLLRKWAFSVPRAEAST</sequence>
<dbReference type="AlphaFoldDB" id="A0A9X3J2F6"/>
<organism evidence="1 2">
    <name type="scientific">Nannocystis pusilla</name>
    <dbReference type="NCBI Taxonomy" id="889268"/>
    <lineage>
        <taxon>Bacteria</taxon>
        <taxon>Pseudomonadati</taxon>
        <taxon>Myxococcota</taxon>
        <taxon>Polyangia</taxon>
        <taxon>Nannocystales</taxon>
        <taxon>Nannocystaceae</taxon>
        <taxon>Nannocystis</taxon>
    </lineage>
</organism>
<dbReference type="Proteomes" id="UP001150924">
    <property type="component" value="Unassembled WGS sequence"/>
</dbReference>
<dbReference type="RefSeq" id="WP_267775029.1">
    <property type="nucleotide sequence ID" value="NZ_JAPNKE010000002.1"/>
</dbReference>